<feature type="transmembrane region" description="Helical" evidence="1">
    <location>
        <begin position="104"/>
        <end position="124"/>
    </location>
</feature>
<dbReference type="Proteomes" id="UP001296993">
    <property type="component" value="Unassembled WGS sequence"/>
</dbReference>
<name>A0ABS4XFV8_9MICC</name>
<keyword evidence="3" id="KW-1185">Reference proteome</keyword>
<evidence type="ECO:0000256" key="1">
    <source>
        <dbReference type="SAM" id="Phobius"/>
    </source>
</evidence>
<keyword evidence="1" id="KW-0472">Membrane</keyword>
<organism evidence="2 3">
    <name type="scientific">Paeniglutamicibacter kerguelensis</name>
    <dbReference type="NCBI Taxonomy" id="254788"/>
    <lineage>
        <taxon>Bacteria</taxon>
        <taxon>Bacillati</taxon>
        <taxon>Actinomycetota</taxon>
        <taxon>Actinomycetes</taxon>
        <taxon>Micrococcales</taxon>
        <taxon>Micrococcaceae</taxon>
        <taxon>Paeniglutamicibacter</taxon>
    </lineage>
</organism>
<gene>
    <name evidence="2" type="ORF">JOF47_002702</name>
</gene>
<feature type="transmembrane region" description="Helical" evidence="1">
    <location>
        <begin position="48"/>
        <end position="69"/>
    </location>
</feature>
<reference evidence="2 3" key="1">
    <citation type="submission" date="2021-03" db="EMBL/GenBank/DDBJ databases">
        <title>Sequencing the genomes of 1000 actinobacteria strains.</title>
        <authorList>
            <person name="Klenk H.-P."/>
        </authorList>
    </citation>
    <scope>NUCLEOTIDE SEQUENCE [LARGE SCALE GENOMIC DNA]</scope>
    <source>
        <strain evidence="2 3">DSM 15797</strain>
    </source>
</reference>
<protein>
    <submittedName>
        <fullName evidence="2">Energy-coupling factor transport system substrate-specific component</fullName>
    </submittedName>
</protein>
<comment type="caution">
    <text evidence="2">The sequence shown here is derived from an EMBL/GenBank/DDBJ whole genome shotgun (WGS) entry which is preliminary data.</text>
</comment>
<feature type="transmembrane region" description="Helical" evidence="1">
    <location>
        <begin position="165"/>
        <end position="186"/>
    </location>
</feature>
<evidence type="ECO:0000313" key="3">
    <source>
        <dbReference type="Proteomes" id="UP001296993"/>
    </source>
</evidence>
<feature type="transmembrane region" description="Helical" evidence="1">
    <location>
        <begin position="21"/>
        <end position="42"/>
    </location>
</feature>
<accession>A0ABS4XFV8</accession>
<feature type="transmembrane region" description="Helical" evidence="1">
    <location>
        <begin position="131"/>
        <end position="153"/>
    </location>
</feature>
<dbReference type="InterPro" id="IPR017195">
    <property type="entry name" value="ABC_thiamin-permease_prd"/>
</dbReference>
<proteinExistence type="predicted"/>
<dbReference type="PIRSF" id="PIRSF037394">
    <property type="entry name" value="ABC_thiamine-permease_YkoE_prd"/>
    <property type="match status" value="1"/>
</dbReference>
<evidence type="ECO:0000313" key="2">
    <source>
        <dbReference type="EMBL" id="MBP2387191.1"/>
    </source>
</evidence>
<dbReference type="RefSeq" id="WP_209999341.1">
    <property type="nucleotide sequence ID" value="NZ_BAAAJY010000005.1"/>
</dbReference>
<dbReference type="Pfam" id="PF09819">
    <property type="entry name" value="ABC_cobalt"/>
    <property type="match status" value="1"/>
</dbReference>
<sequence length="211" mass="22398">MSTIEGRNGRNTTAPKTNAWRVVDIVIAAVIAVSSGVIFWAWNNTHHVFDVLFLAFPPSSALLAGMWLFPAVLGALIIRKPGAALFCELVAAMVSALLGSEFGLTVLASGLVQGLGAEAVFAAFRYRRWNLPVALLAGAMAGLFGGINDAFIFRWFPEYTMAMQLTYVAFMTISGMVIAGLLSFYATRALAKTGALGALASRKAATEPTFG</sequence>
<keyword evidence="1" id="KW-1133">Transmembrane helix</keyword>
<dbReference type="EMBL" id="JAGIOF010000001">
    <property type="protein sequence ID" value="MBP2387191.1"/>
    <property type="molecule type" value="Genomic_DNA"/>
</dbReference>
<keyword evidence="1" id="KW-0812">Transmembrane</keyword>
<feature type="transmembrane region" description="Helical" evidence="1">
    <location>
        <begin position="81"/>
        <end position="98"/>
    </location>
</feature>